<dbReference type="RefSeq" id="XP_039118140.1">
    <property type="nucleotide sequence ID" value="XM_039262206.1"/>
</dbReference>
<evidence type="ECO:0000256" key="3">
    <source>
        <dbReference type="ARBA" id="ARBA00022691"/>
    </source>
</evidence>
<dbReference type="SUPFAM" id="SSF53335">
    <property type="entry name" value="S-adenosyl-L-methionine-dependent methyltransferases"/>
    <property type="match status" value="1"/>
</dbReference>
<dbReference type="Pfam" id="PF00891">
    <property type="entry name" value="Methyltransf_2"/>
    <property type="match status" value="1"/>
</dbReference>
<evidence type="ECO:0000256" key="4">
    <source>
        <dbReference type="PIRSR" id="PIRSR005739-1"/>
    </source>
</evidence>
<accession>A0AB40ASS3</accession>
<keyword evidence="3" id="KW-0949">S-adenosyl-L-methionine</keyword>
<dbReference type="GO" id="GO:0046983">
    <property type="term" value="F:protein dimerization activity"/>
    <property type="evidence" value="ECO:0007669"/>
    <property type="project" value="InterPro"/>
</dbReference>
<keyword evidence="2" id="KW-0808">Transferase</keyword>
<dbReference type="Gene3D" id="3.40.50.150">
    <property type="entry name" value="Vaccinia Virus protein VP39"/>
    <property type="match status" value="1"/>
</dbReference>
<evidence type="ECO:0000256" key="1">
    <source>
        <dbReference type="ARBA" id="ARBA00022603"/>
    </source>
</evidence>
<proteinExistence type="predicted"/>
<keyword evidence="7" id="KW-1185">Reference proteome</keyword>
<feature type="active site" description="Proton acceptor" evidence="4">
    <location>
        <position position="272"/>
    </location>
</feature>
<evidence type="ECO:0000313" key="7">
    <source>
        <dbReference type="Proteomes" id="UP001515500"/>
    </source>
</evidence>
<dbReference type="FunFam" id="1.10.10.10:FF:000357">
    <property type="entry name" value="Caffeic acid 3-O-methyltransferase"/>
    <property type="match status" value="1"/>
</dbReference>
<dbReference type="SUPFAM" id="SSF46785">
    <property type="entry name" value="Winged helix' DNA-binding domain"/>
    <property type="match status" value="1"/>
</dbReference>
<evidence type="ECO:0000256" key="2">
    <source>
        <dbReference type="ARBA" id="ARBA00022679"/>
    </source>
</evidence>
<sequence>MASFSSYAIVNNTVTEGTDEHALLQALQLVNSSILPMTFKTAVELNLFNIISAASPNPLSATEITTLLPSSTPSTPIMLDRILRLLSSYSIFTCSLSTDPISGATTHLYAAAPAVKYLAQNEDGFTLSTLGLLNQDKVLMESWDYLKDAVLNGGIPFNMAHGMTSFEYHGTDPRFNKLFNEAMKNHSGIIMKRILEKYRGFDDVKVLVDVGGGVGNTLAQVVAKHKHIKGINFDLPHVISEAPLIPGVEHVGGDMFSSIPKGDAILMKCVLHDWSDEDGLKILKNCWKTLPKNGKLISVESIRPTTPDNTNVTQYLSSLDMAMLAFNPGGKERTAQEFESMAKQIGFSSIKPKFSLTGVWLIELYK</sequence>
<feature type="domain" description="O-methyltransferase C-terminal" evidence="5">
    <location>
        <begin position="143"/>
        <end position="348"/>
    </location>
</feature>
<evidence type="ECO:0000259" key="6">
    <source>
        <dbReference type="Pfam" id="PF08100"/>
    </source>
</evidence>
<dbReference type="InterPro" id="IPR029063">
    <property type="entry name" value="SAM-dependent_MTases_sf"/>
</dbReference>
<evidence type="ECO:0000259" key="5">
    <source>
        <dbReference type="Pfam" id="PF00891"/>
    </source>
</evidence>
<gene>
    <name evidence="8" type="primary">LOC120254059</name>
</gene>
<protein>
    <submittedName>
        <fullName evidence="8">Flavone 3'-O-methyltransferase 1-like</fullName>
    </submittedName>
</protein>
<dbReference type="Pfam" id="PF08100">
    <property type="entry name" value="Dimerisation"/>
    <property type="match status" value="1"/>
</dbReference>
<dbReference type="InterPro" id="IPR012967">
    <property type="entry name" value="COMT_dimerisation"/>
</dbReference>
<dbReference type="PANTHER" id="PTHR11746">
    <property type="entry name" value="O-METHYLTRANSFERASE"/>
    <property type="match status" value="1"/>
</dbReference>
<dbReference type="AlphaFoldDB" id="A0AB40ASS3"/>
<dbReference type="Gene3D" id="1.10.10.10">
    <property type="entry name" value="Winged helix-like DNA-binding domain superfamily/Winged helix DNA-binding domain"/>
    <property type="match status" value="1"/>
</dbReference>
<dbReference type="PIRSF" id="PIRSF005739">
    <property type="entry name" value="O-mtase"/>
    <property type="match status" value="1"/>
</dbReference>
<dbReference type="PROSITE" id="PS51683">
    <property type="entry name" value="SAM_OMT_II"/>
    <property type="match status" value="1"/>
</dbReference>
<dbReference type="GeneID" id="120254059"/>
<dbReference type="GO" id="GO:0032259">
    <property type="term" value="P:methylation"/>
    <property type="evidence" value="ECO:0007669"/>
    <property type="project" value="UniProtKB-KW"/>
</dbReference>
<dbReference type="InterPro" id="IPR016461">
    <property type="entry name" value="COMT-like"/>
</dbReference>
<dbReference type="InterPro" id="IPR036388">
    <property type="entry name" value="WH-like_DNA-bd_sf"/>
</dbReference>
<feature type="domain" description="O-methyltransferase dimerisation" evidence="6">
    <location>
        <begin position="27"/>
        <end position="119"/>
    </location>
</feature>
<name>A0AB40ASS3_DIOCR</name>
<organism evidence="7 8">
    <name type="scientific">Dioscorea cayennensis subsp. rotundata</name>
    <name type="common">White Guinea yam</name>
    <name type="synonym">Dioscorea rotundata</name>
    <dbReference type="NCBI Taxonomy" id="55577"/>
    <lineage>
        <taxon>Eukaryota</taxon>
        <taxon>Viridiplantae</taxon>
        <taxon>Streptophyta</taxon>
        <taxon>Embryophyta</taxon>
        <taxon>Tracheophyta</taxon>
        <taxon>Spermatophyta</taxon>
        <taxon>Magnoliopsida</taxon>
        <taxon>Liliopsida</taxon>
        <taxon>Dioscoreales</taxon>
        <taxon>Dioscoreaceae</taxon>
        <taxon>Dioscorea</taxon>
    </lineage>
</organism>
<evidence type="ECO:0000313" key="8">
    <source>
        <dbReference type="RefSeq" id="XP_039118140.1"/>
    </source>
</evidence>
<dbReference type="Proteomes" id="UP001515500">
    <property type="component" value="Unplaced"/>
</dbReference>
<dbReference type="InterPro" id="IPR036390">
    <property type="entry name" value="WH_DNA-bd_sf"/>
</dbReference>
<dbReference type="GO" id="GO:0008171">
    <property type="term" value="F:O-methyltransferase activity"/>
    <property type="evidence" value="ECO:0007669"/>
    <property type="project" value="InterPro"/>
</dbReference>
<keyword evidence="1" id="KW-0489">Methyltransferase</keyword>
<dbReference type="FunFam" id="3.40.50.150:FF:000061">
    <property type="entry name" value="Caffeic acid O-methyltransferase"/>
    <property type="match status" value="1"/>
</dbReference>
<reference evidence="8" key="1">
    <citation type="submission" date="2025-08" db="UniProtKB">
        <authorList>
            <consortium name="RefSeq"/>
        </authorList>
    </citation>
    <scope>IDENTIFICATION</scope>
</reference>
<dbReference type="InterPro" id="IPR001077">
    <property type="entry name" value="COMT_C"/>
</dbReference>